<dbReference type="SUPFAM" id="SSF52047">
    <property type="entry name" value="RNI-like"/>
    <property type="match status" value="1"/>
</dbReference>
<proteinExistence type="predicted"/>
<accession>A0A9D4LH53</accession>
<reference evidence="2" key="1">
    <citation type="journal article" date="2019" name="bioRxiv">
        <title>The Genome of the Zebra Mussel, Dreissena polymorpha: A Resource for Invasive Species Research.</title>
        <authorList>
            <person name="McCartney M.A."/>
            <person name="Auch B."/>
            <person name="Kono T."/>
            <person name="Mallez S."/>
            <person name="Zhang Y."/>
            <person name="Obille A."/>
            <person name="Becker A."/>
            <person name="Abrahante J.E."/>
            <person name="Garbe J."/>
            <person name="Badalamenti J.P."/>
            <person name="Herman A."/>
            <person name="Mangelson H."/>
            <person name="Liachko I."/>
            <person name="Sullivan S."/>
            <person name="Sone E.D."/>
            <person name="Koren S."/>
            <person name="Silverstein K.A.T."/>
            <person name="Beckman K.B."/>
            <person name="Gohl D.M."/>
        </authorList>
    </citation>
    <scope>NUCLEOTIDE SEQUENCE</scope>
    <source>
        <strain evidence="2">Duluth1</strain>
        <tissue evidence="2">Whole animal</tissue>
    </source>
</reference>
<evidence type="ECO:0000256" key="1">
    <source>
        <dbReference type="SAM" id="Phobius"/>
    </source>
</evidence>
<reference evidence="2" key="2">
    <citation type="submission" date="2020-11" db="EMBL/GenBank/DDBJ databases">
        <authorList>
            <person name="McCartney M.A."/>
            <person name="Auch B."/>
            <person name="Kono T."/>
            <person name="Mallez S."/>
            <person name="Becker A."/>
            <person name="Gohl D.M."/>
            <person name="Silverstein K.A.T."/>
            <person name="Koren S."/>
            <person name="Bechman K.B."/>
            <person name="Herman A."/>
            <person name="Abrahante J.E."/>
            <person name="Garbe J."/>
        </authorList>
    </citation>
    <scope>NUCLEOTIDE SEQUENCE</scope>
    <source>
        <strain evidence="2">Duluth1</strain>
        <tissue evidence="2">Whole animal</tissue>
    </source>
</reference>
<evidence type="ECO:0000313" key="3">
    <source>
        <dbReference type="Proteomes" id="UP000828390"/>
    </source>
</evidence>
<dbReference type="InterPro" id="IPR032675">
    <property type="entry name" value="LRR_dom_sf"/>
</dbReference>
<keyword evidence="1" id="KW-0472">Membrane</keyword>
<gene>
    <name evidence="2" type="ORF">DPMN_100486</name>
</gene>
<evidence type="ECO:0000313" key="2">
    <source>
        <dbReference type="EMBL" id="KAH3857871.1"/>
    </source>
</evidence>
<dbReference type="Gene3D" id="3.80.10.10">
    <property type="entry name" value="Ribonuclease Inhibitor"/>
    <property type="match status" value="1"/>
</dbReference>
<comment type="caution">
    <text evidence="2">The sequence shown here is derived from an EMBL/GenBank/DDBJ whole genome shotgun (WGS) entry which is preliminary data.</text>
</comment>
<dbReference type="Proteomes" id="UP000828390">
    <property type="component" value="Unassembled WGS sequence"/>
</dbReference>
<dbReference type="InterPro" id="IPR001611">
    <property type="entry name" value="Leu-rich_rpt"/>
</dbReference>
<protein>
    <submittedName>
        <fullName evidence="2">Uncharacterized protein</fullName>
    </submittedName>
</protein>
<keyword evidence="1" id="KW-0812">Transmembrane</keyword>
<name>A0A9D4LH53_DREPO</name>
<feature type="transmembrane region" description="Helical" evidence="1">
    <location>
        <begin position="6"/>
        <end position="25"/>
    </location>
</feature>
<dbReference type="EMBL" id="JAIWYP010000003">
    <property type="protein sequence ID" value="KAH3857871.1"/>
    <property type="molecule type" value="Genomic_DNA"/>
</dbReference>
<dbReference type="SMART" id="SM00368">
    <property type="entry name" value="LRR_RI"/>
    <property type="match status" value="1"/>
</dbReference>
<keyword evidence="1" id="KW-1133">Transmembrane helix</keyword>
<sequence>MAAAAMWLGILVVIFVSSLTILTRISIHAILFQNNVCIKELDLSGNDLSDKGAVYLAEALHENYTIDDLVGPLCLEGEPFLKYFRFILSELL</sequence>
<organism evidence="2 3">
    <name type="scientific">Dreissena polymorpha</name>
    <name type="common">Zebra mussel</name>
    <name type="synonym">Mytilus polymorpha</name>
    <dbReference type="NCBI Taxonomy" id="45954"/>
    <lineage>
        <taxon>Eukaryota</taxon>
        <taxon>Metazoa</taxon>
        <taxon>Spiralia</taxon>
        <taxon>Lophotrochozoa</taxon>
        <taxon>Mollusca</taxon>
        <taxon>Bivalvia</taxon>
        <taxon>Autobranchia</taxon>
        <taxon>Heteroconchia</taxon>
        <taxon>Euheterodonta</taxon>
        <taxon>Imparidentia</taxon>
        <taxon>Neoheterodontei</taxon>
        <taxon>Myida</taxon>
        <taxon>Dreissenoidea</taxon>
        <taxon>Dreissenidae</taxon>
        <taxon>Dreissena</taxon>
    </lineage>
</organism>
<keyword evidence="3" id="KW-1185">Reference proteome</keyword>
<dbReference type="Pfam" id="PF13516">
    <property type="entry name" value="LRR_6"/>
    <property type="match status" value="1"/>
</dbReference>
<dbReference type="AlphaFoldDB" id="A0A9D4LH53"/>